<dbReference type="SUPFAM" id="SSF55781">
    <property type="entry name" value="GAF domain-like"/>
    <property type="match status" value="1"/>
</dbReference>
<evidence type="ECO:0000256" key="2">
    <source>
        <dbReference type="ARBA" id="ARBA00022777"/>
    </source>
</evidence>
<dbReference type="Gene3D" id="1.10.10.10">
    <property type="entry name" value="Winged helix-like DNA-binding domain superfamily/Winged helix DNA-binding domain"/>
    <property type="match status" value="1"/>
</dbReference>
<dbReference type="Proteomes" id="UP000730482">
    <property type="component" value="Unassembled WGS sequence"/>
</dbReference>
<gene>
    <name evidence="6" type="ORF">KGQ19_07130</name>
</gene>
<keyword evidence="3" id="KW-0805">Transcription regulation</keyword>
<dbReference type="RefSeq" id="WP_212008283.1">
    <property type="nucleotide sequence ID" value="NZ_JAAFYZ010000016.1"/>
</dbReference>
<dbReference type="PIRSF" id="PIRSF036625">
    <property type="entry name" value="GAF_ANTAR"/>
    <property type="match status" value="1"/>
</dbReference>
<evidence type="ECO:0000259" key="5">
    <source>
        <dbReference type="PROSITE" id="PS50921"/>
    </source>
</evidence>
<proteinExistence type="predicted"/>
<feature type="domain" description="ANTAR" evidence="5">
    <location>
        <begin position="174"/>
        <end position="235"/>
    </location>
</feature>
<protein>
    <submittedName>
        <fullName evidence="6">GAF and ANTAR domain-containing protein</fullName>
    </submittedName>
</protein>
<dbReference type="Gene3D" id="3.30.450.40">
    <property type="match status" value="1"/>
</dbReference>
<dbReference type="Pfam" id="PF03861">
    <property type="entry name" value="ANTAR"/>
    <property type="match status" value="1"/>
</dbReference>
<name>A0ABS5KKS6_9ACTN</name>
<evidence type="ECO:0000256" key="1">
    <source>
        <dbReference type="ARBA" id="ARBA00022679"/>
    </source>
</evidence>
<dbReference type="Pfam" id="PF13185">
    <property type="entry name" value="GAF_2"/>
    <property type="match status" value="1"/>
</dbReference>
<accession>A0ABS5KKS6</accession>
<keyword evidence="2" id="KW-0418">Kinase</keyword>
<dbReference type="InterPro" id="IPR012074">
    <property type="entry name" value="GAF_ANTAR"/>
</dbReference>
<reference evidence="6 7" key="1">
    <citation type="submission" date="2020-02" db="EMBL/GenBank/DDBJ databases">
        <title>Acidophilic actinobacteria isolated from forest soil.</title>
        <authorList>
            <person name="Golinska P."/>
        </authorList>
    </citation>
    <scope>NUCLEOTIDE SEQUENCE [LARGE SCALE GENOMIC DNA]</scope>
    <source>
        <strain evidence="6 7">NL8</strain>
    </source>
</reference>
<dbReference type="InterPro" id="IPR036388">
    <property type="entry name" value="WH-like_DNA-bd_sf"/>
</dbReference>
<dbReference type="SMART" id="SM01012">
    <property type="entry name" value="ANTAR"/>
    <property type="match status" value="1"/>
</dbReference>
<organism evidence="6 7">
    <name type="scientific">Catenulispora pinistramenti</name>
    <dbReference type="NCBI Taxonomy" id="2705254"/>
    <lineage>
        <taxon>Bacteria</taxon>
        <taxon>Bacillati</taxon>
        <taxon>Actinomycetota</taxon>
        <taxon>Actinomycetes</taxon>
        <taxon>Catenulisporales</taxon>
        <taxon>Catenulisporaceae</taxon>
        <taxon>Catenulispora</taxon>
    </lineage>
</organism>
<dbReference type="EMBL" id="JAAFYZ010000016">
    <property type="protein sequence ID" value="MBS2546637.1"/>
    <property type="molecule type" value="Genomic_DNA"/>
</dbReference>
<dbReference type="SUPFAM" id="SSF52172">
    <property type="entry name" value="CheY-like"/>
    <property type="match status" value="1"/>
</dbReference>
<dbReference type="InterPro" id="IPR005561">
    <property type="entry name" value="ANTAR"/>
</dbReference>
<evidence type="ECO:0000256" key="3">
    <source>
        <dbReference type="ARBA" id="ARBA00023015"/>
    </source>
</evidence>
<sequence length="252" mass="26738">MREPLEATTAGEQLLAPVFVELADTLLADFDLAEFLHTLTLRCVQVLAVDAAGILLTDQTDHLRLVAASTERARRLEQFQLQIDQGPCLDAFATGQPVRSGDLAAEADRWPDFAAAAAEHGFTAVHALPMRLRENTIGALNLFTADRTLDEAGQATAQAMADIATIGILSARAAARRDLLAGQLQTALDTRVLIEQAKGVLAERHQITMEQAFSVLRGHARGTSTRLTEVATGVVTGAIDLSGLAASGPGHT</sequence>
<evidence type="ECO:0000313" key="6">
    <source>
        <dbReference type="EMBL" id="MBS2546637.1"/>
    </source>
</evidence>
<evidence type="ECO:0000313" key="7">
    <source>
        <dbReference type="Proteomes" id="UP000730482"/>
    </source>
</evidence>
<dbReference type="SMART" id="SM00065">
    <property type="entry name" value="GAF"/>
    <property type="match status" value="1"/>
</dbReference>
<keyword evidence="1" id="KW-0808">Transferase</keyword>
<dbReference type="InterPro" id="IPR029016">
    <property type="entry name" value="GAF-like_dom_sf"/>
</dbReference>
<dbReference type="PROSITE" id="PS50921">
    <property type="entry name" value="ANTAR"/>
    <property type="match status" value="1"/>
</dbReference>
<dbReference type="InterPro" id="IPR011006">
    <property type="entry name" value="CheY-like_superfamily"/>
</dbReference>
<keyword evidence="7" id="KW-1185">Reference proteome</keyword>
<evidence type="ECO:0000256" key="4">
    <source>
        <dbReference type="ARBA" id="ARBA00023163"/>
    </source>
</evidence>
<comment type="caution">
    <text evidence="6">The sequence shown here is derived from an EMBL/GenBank/DDBJ whole genome shotgun (WGS) entry which is preliminary data.</text>
</comment>
<dbReference type="InterPro" id="IPR003018">
    <property type="entry name" value="GAF"/>
</dbReference>
<keyword evidence="4" id="KW-0804">Transcription</keyword>